<dbReference type="PATRIC" id="fig|1088721.3.peg.2970"/>
<keyword evidence="1" id="KW-0812">Transmembrane</keyword>
<sequence length="98" mass="10999">MSEISIGRGIWIWGWTLSLFVLISYLLCVAFGLLVPGRFHMVEAWAPLLPGFEWLTVEGFLAGAVGSFLYGWYAALLLVPLHHFFARRSAGPDTSRDR</sequence>
<evidence type="ECO:0000313" key="2">
    <source>
        <dbReference type="EMBL" id="EHJ60042.1"/>
    </source>
</evidence>
<dbReference type="EMBL" id="AGFM01000047">
    <property type="protein sequence ID" value="EHJ60042.1"/>
    <property type="molecule type" value="Genomic_DNA"/>
</dbReference>
<dbReference type="AlphaFoldDB" id="G6EF84"/>
<dbReference type="KEGG" id="npn:JI59_04975"/>
<feature type="transmembrane region" description="Helical" evidence="1">
    <location>
        <begin position="54"/>
        <end position="79"/>
    </location>
</feature>
<keyword evidence="1" id="KW-1133">Transmembrane helix</keyword>
<comment type="caution">
    <text evidence="2">The sequence shown here is derived from an EMBL/GenBank/DDBJ whole genome shotgun (WGS) entry which is preliminary data.</text>
</comment>
<keyword evidence="1" id="KW-0472">Membrane</keyword>
<gene>
    <name evidence="2" type="ORF">NSU_3005</name>
</gene>
<dbReference type="eggNOG" id="ENOG50330AQ">
    <property type="taxonomic scope" value="Bacteria"/>
</dbReference>
<dbReference type="Proteomes" id="UP000004030">
    <property type="component" value="Unassembled WGS sequence"/>
</dbReference>
<dbReference type="OrthoDB" id="9154118at2"/>
<keyword evidence="3" id="KW-1185">Reference proteome</keyword>
<evidence type="ECO:0000313" key="3">
    <source>
        <dbReference type="Proteomes" id="UP000004030"/>
    </source>
</evidence>
<dbReference type="STRING" id="1088721.JI59_04975"/>
<protein>
    <submittedName>
        <fullName evidence="2">Uncharacterized protein</fullName>
    </submittedName>
</protein>
<reference evidence="2 3" key="1">
    <citation type="journal article" date="2012" name="J. Bacteriol.">
        <title>Genome sequence of benzo(a)pyrene-degrading bacterium Novosphingobium pentaromativorans US6-1.</title>
        <authorList>
            <person name="Luo Y.R."/>
            <person name="Kang S.G."/>
            <person name="Kim S.J."/>
            <person name="Kim M.R."/>
            <person name="Li N."/>
            <person name="Lee J.H."/>
            <person name="Kwon K.K."/>
        </authorList>
    </citation>
    <scope>NUCLEOTIDE SEQUENCE [LARGE SCALE GENOMIC DNA]</scope>
    <source>
        <strain evidence="2 3">US6-1</strain>
    </source>
</reference>
<feature type="transmembrane region" description="Helical" evidence="1">
    <location>
        <begin position="12"/>
        <end position="34"/>
    </location>
</feature>
<dbReference type="RefSeq" id="WP_007013913.1">
    <property type="nucleotide sequence ID" value="NZ_AGFM01000047.1"/>
</dbReference>
<organism evidence="2 3">
    <name type="scientific">Novosphingobium pentaromativorans US6-1</name>
    <dbReference type="NCBI Taxonomy" id="1088721"/>
    <lineage>
        <taxon>Bacteria</taxon>
        <taxon>Pseudomonadati</taxon>
        <taxon>Pseudomonadota</taxon>
        <taxon>Alphaproteobacteria</taxon>
        <taxon>Sphingomonadales</taxon>
        <taxon>Sphingomonadaceae</taxon>
        <taxon>Novosphingobium</taxon>
    </lineage>
</organism>
<name>G6EF84_9SPHN</name>
<evidence type="ECO:0000256" key="1">
    <source>
        <dbReference type="SAM" id="Phobius"/>
    </source>
</evidence>
<accession>G6EF84</accession>
<proteinExistence type="predicted"/>